<evidence type="ECO:0000313" key="4">
    <source>
        <dbReference type="Proteomes" id="UP000331127"/>
    </source>
</evidence>
<organism evidence="3 4">
    <name type="scientific">Acrocarpospora macrocephala</name>
    <dbReference type="NCBI Taxonomy" id="150177"/>
    <lineage>
        <taxon>Bacteria</taxon>
        <taxon>Bacillati</taxon>
        <taxon>Actinomycetota</taxon>
        <taxon>Actinomycetes</taxon>
        <taxon>Streptosporangiales</taxon>
        <taxon>Streptosporangiaceae</taxon>
        <taxon>Acrocarpospora</taxon>
    </lineage>
</organism>
<dbReference type="SUPFAM" id="SSF53901">
    <property type="entry name" value="Thiolase-like"/>
    <property type="match status" value="2"/>
</dbReference>
<dbReference type="OrthoDB" id="9785768at2"/>
<evidence type="ECO:0000259" key="1">
    <source>
        <dbReference type="Pfam" id="PF00108"/>
    </source>
</evidence>
<dbReference type="AlphaFoldDB" id="A0A5M3WEC2"/>
<sequence>MSIAIVGTGQTAHARRRTDVSQAGLAREAVVEALQDAGLTMDDIDSVVVASGPAMFGAVNQPEKWLVDALGARFKPVVRVTSGGGTGLAGALAAVNQIKGGAARRVLVVAYDKLSEGALQASISTLYDPFWGREFAVGIMGFSAAYWRARMDRLGHTQEAAAMVAVKNRRHALANPKAHVRKEVTVEEVLASRPLCWPIKVLDVPPISDGACAVILAADEDALAITDTPAWINGMAYYSEADNGADRSMLQSEPLQIAAARVYRDAGITNPFRQFDVAELQEPYTCFELSYYEGLGLCPAGGAADLVASGETAMGGSLPVNPSGGCMGANPIGATALIRLAEAAMQVTGKAGRHQVPGASLALVQAGGGWANLRGVAVVSSEKR</sequence>
<feature type="domain" description="Thiolase N-terminal" evidence="1">
    <location>
        <begin position="3"/>
        <end position="184"/>
    </location>
</feature>
<dbReference type="Pfam" id="PF00108">
    <property type="entry name" value="Thiolase_N"/>
    <property type="match status" value="1"/>
</dbReference>
<dbReference type="PIRSF" id="PIRSF000429">
    <property type="entry name" value="Ac-CoA_Ac_transf"/>
    <property type="match status" value="1"/>
</dbReference>
<dbReference type="Proteomes" id="UP000331127">
    <property type="component" value="Unassembled WGS sequence"/>
</dbReference>
<dbReference type="PANTHER" id="PTHR42870:SF1">
    <property type="entry name" value="NON-SPECIFIC LIPID-TRANSFER PROTEIN-LIKE 2"/>
    <property type="match status" value="1"/>
</dbReference>
<keyword evidence="4" id="KW-1185">Reference proteome</keyword>
<keyword evidence="3" id="KW-0808">Transferase</keyword>
<dbReference type="GO" id="GO:0016747">
    <property type="term" value="F:acyltransferase activity, transferring groups other than amino-acyl groups"/>
    <property type="evidence" value="ECO:0007669"/>
    <property type="project" value="InterPro"/>
</dbReference>
<gene>
    <name evidence="3" type="ORF">Amac_007910</name>
</gene>
<feature type="domain" description="Thiolase C-terminal" evidence="2">
    <location>
        <begin position="246"/>
        <end position="380"/>
    </location>
</feature>
<dbReference type="RefSeq" id="WP_155352908.1">
    <property type="nucleotide sequence ID" value="NZ_BAAAHL010000077.1"/>
</dbReference>
<dbReference type="InterPro" id="IPR020616">
    <property type="entry name" value="Thiolase_N"/>
</dbReference>
<dbReference type="PANTHER" id="PTHR42870">
    <property type="entry name" value="ACETYL-COA C-ACETYLTRANSFERASE"/>
    <property type="match status" value="1"/>
</dbReference>
<dbReference type="InterPro" id="IPR002155">
    <property type="entry name" value="Thiolase"/>
</dbReference>
<evidence type="ECO:0000259" key="2">
    <source>
        <dbReference type="Pfam" id="PF22691"/>
    </source>
</evidence>
<proteinExistence type="predicted"/>
<dbReference type="Pfam" id="PF22691">
    <property type="entry name" value="Thiolase_C_1"/>
    <property type="match status" value="1"/>
</dbReference>
<dbReference type="EMBL" id="BLAE01000005">
    <property type="protein sequence ID" value="GES07196.1"/>
    <property type="molecule type" value="Genomic_DNA"/>
</dbReference>
<comment type="caution">
    <text evidence="3">The sequence shown here is derived from an EMBL/GenBank/DDBJ whole genome shotgun (WGS) entry which is preliminary data.</text>
</comment>
<accession>A0A5M3WEC2</accession>
<evidence type="ECO:0000313" key="3">
    <source>
        <dbReference type="EMBL" id="GES07196.1"/>
    </source>
</evidence>
<name>A0A5M3WEC2_9ACTN</name>
<protein>
    <submittedName>
        <fullName evidence="3">Acetyl-CoA acetyltransferase</fullName>
    </submittedName>
</protein>
<dbReference type="InterPro" id="IPR055140">
    <property type="entry name" value="Thiolase_C_2"/>
</dbReference>
<dbReference type="Gene3D" id="3.40.47.10">
    <property type="match status" value="1"/>
</dbReference>
<dbReference type="CDD" id="cd00829">
    <property type="entry name" value="SCP-x_thiolase"/>
    <property type="match status" value="1"/>
</dbReference>
<dbReference type="InterPro" id="IPR016039">
    <property type="entry name" value="Thiolase-like"/>
</dbReference>
<reference evidence="3 4" key="1">
    <citation type="submission" date="2019-10" db="EMBL/GenBank/DDBJ databases">
        <title>Whole genome shotgun sequence of Acrocarpospora macrocephala NBRC 16266.</title>
        <authorList>
            <person name="Ichikawa N."/>
            <person name="Kimura A."/>
            <person name="Kitahashi Y."/>
            <person name="Komaki H."/>
            <person name="Oguchi A."/>
        </authorList>
    </citation>
    <scope>NUCLEOTIDE SEQUENCE [LARGE SCALE GENOMIC DNA]</scope>
    <source>
        <strain evidence="3 4">NBRC 16266</strain>
    </source>
</reference>